<evidence type="ECO:0000256" key="1">
    <source>
        <dbReference type="ARBA" id="ARBA00022729"/>
    </source>
</evidence>
<dbReference type="PANTHER" id="PTHR23199:SF12">
    <property type="entry name" value="NEUROTROPHIN 1-RELATED"/>
    <property type="match status" value="1"/>
</dbReference>
<organism evidence="5 6">
    <name type="scientific">Dufourea novaeangliae</name>
    <name type="common">Sweat bee</name>
    <dbReference type="NCBI Taxonomy" id="178035"/>
    <lineage>
        <taxon>Eukaryota</taxon>
        <taxon>Metazoa</taxon>
        <taxon>Ecdysozoa</taxon>
        <taxon>Arthropoda</taxon>
        <taxon>Hexapoda</taxon>
        <taxon>Insecta</taxon>
        <taxon>Pterygota</taxon>
        <taxon>Neoptera</taxon>
        <taxon>Endopterygota</taxon>
        <taxon>Hymenoptera</taxon>
        <taxon>Apocrita</taxon>
        <taxon>Aculeata</taxon>
        <taxon>Apoidea</taxon>
        <taxon>Anthophila</taxon>
        <taxon>Halictidae</taxon>
        <taxon>Rophitinae</taxon>
        <taxon>Dufourea</taxon>
    </lineage>
</organism>
<name>A0A154PET3_DUFNO</name>
<evidence type="ECO:0000256" key="3">
    <source>
        <dbReference type="ARBA" id="ARBA00023180"/>
    </source>
</evidence>
<proteinExistence type="predicted"/>
<keyword evidence="1" id="KW-0732">Signal</keyword>
<keyword evidence="3" id="KW-0325">Glycoprotein</keyword>
<dbReference type="InterPro" id="IPR032104">
    <property type="entry name" value="Spaetzle"/>
</dbReference>
<dbReference type="GO" id="GO:0021556">
    <property type="term" value="P:central nervous system formation"/>
    <property type="evidence" value="ECO:0007669"/>
    <property type="project" value="TreeGrafter"/>
</dbReference>
<dbReference type="GO" id="GO:0045087">
    <property type="term" value="P:innate immune response"/>
    <property type="evidence" value="ECO:0007669"/>
    <property type="project" value="TreeGrafter"/>
</dbReference>
<dbReference type="GO" id="GO:0008083">
    <property type="term" value="F:growth factor activity"/>
    <property type="evidence" value="ECO:0007669"/>
    <property type="project" value="TreeGrafter"/>
</dbReference>
<evidence type="ECO:0000256" key="2">
    <source>
        <dbReference type="ARBA" id="ARBA00023157"/>
    </source>
</evidence>
<dbReference type="InterPro" id="IPR052444">
    <property type="entry name" value="Spz/Toll_ligand-like"/>
</dbReference>
<dbReference type="Proteomes" id="UP000076502">
    <property type="component" value="Unassembled WGS sequence"/>
</dbReference>
<dbReference type="STRING" id="178035.A0A154PET3"/>
<dbReference type="EMBL" id="KQ434889">
    <property type="protein sequence ID" value="KZC10359.1"/>
    <property type="molecule type" value="Genomic_DNA"/>
</dbReference>
<dbReference type="InterPro" id="IPR029034">
    <property type="entry name" value="Cystine-knot_cytokine"/>
</dbReference>
<keyword evidence="2" id="KW-1015">Disulfide bond</keyword>
<evidence type="ECO:0000313" key="6">
    <source>
        <dbReference type="Proteomes" id="UP000076502"/>
    </source>
</evidence>
<dbReference type="AlphaFoldDB" id="A0A154PET3"/>
<dbReference type="Pfam" id="PF16077">
    <property type="entry name" value="Spaetzle"/>
    <property type="match status" value="1"/>
</dbReference>
<dbReference type="PANTHER" id="PTHR23199">
    <property type="entry name" value="NEUROTROPHIN 1-RELATED"/>
    <property type="match status" value="1"/>
</dbReference>
<evidence type="ECO:0000259" key="4">
    <source>
        <dbReference type="Pfam" id="PF16077"/>
    </source>
</evidence>
<dbReference type="SUPFAM" id="SSF57501">
    <property type="entry name" value="Cystine-knot cytokines"/>
    <property type="match status" value="1"/>
</dbReference>
<dbReference type="OrthoDB" id="6359065at2759"/>
<feature type="non-terminal residue" evidence="5">
    <location>
        <position position="1"/>
    </location>
</feature>
<evidence type="ECO:0000313" key="5">
    <source>
        <dbReference type="EMBL" id="KZC10359.1"/>
    </source>
</evidence>
<dbReference type="GO" id="GO:0005121">
    <property type="term" value="F:Toll binding"/>
    <property type="evidence" value="ECO:0007669"/>
    <property type="project" value="TreeGrafter"/>
</dbReference>
<dbReference type="GO" id="GO:0005615">
    <property type="term" value="C:extracellular space"/>
    <property type="evidence" value="ECO:0007669"/>
    <property type="project" value="UniProtKB-ARBA"/>
</dbReference>
<sequence length="104" mass="12161">QELIVFPKSGLTKRNKWMYIVNHKNLTQAVRIETCMEEDKPCRIIEGFAEGYVSKCRQKYIYRQLLAVFPDGSINHESFRFPVSCCCHVEFQGDRFLKASHADD</sequence>
<reference evidence="5 6" key="1">
    <citation type="submission" date="2015-07" db="EMBL/GenBank/DDBJ databases">
        <title>The genome of Dufourea novaeangliae.</title>
        <authorList>
            <person name="Pan H."/>
            <person name="Kapheim K."/>
        </authorList>
    </citation>
    <scope>NUCLEOTIDE SEQUENCE [LARGE SCALE GENOMIC DNA]</scope>
    <source>
        <strain evidence="5">0120121106</strain>
        <tissue evidence="5">Whole body</tissue>
    </source>
</reference>
<accession>A0A154PET3</accession>
<protein>
    <submittedName>
        <fullName evidence="5">Protein spaetzle</fullName>
    </submittedName>
</protein>
<gene>
    <name evidence="5" type="ORF">WN55_01475</name>
</gene>
<keyword evidence="6" id="KW-1185">Reference proteome</keyword>
<feature type="domain" description="Spaetzle" evidence="4">
    <location>
        <begin position="2"/>
        <end position="89"/>
    </location>
</feature>
<dbReference type="Gene3D" id="2.10.90.10">
    <property type="entry name" value="Cystine-knot cytokines"/>
    <property type="match status" value="1"/>
</dbReference>